<organism evidence="1 2">
    <name type="scientific">Agrilus planipennis</name>
    <name type="common">Emerald ash borer</name>
    <name type="synonym">Agrilus marcopoli</name>
    <dbReference type="NCBI Taxonomy" id="224129"/>
    <lineage>
        <taxon>Eukaryota</taxon>
        <taxon>Metazoa</taxon>
        <taxon>Ecdysozoa</taxon>
        <taxon>Arthropoda</taxon>
        <taxon>Hexapoda</taxon>
        <taxon>Insecta</taxon>
        <taxon>Pterygota</taxon>
        <taxon>Neoptera</taxon>
        <taxon>Endopterygota</taxon>
        <taxon>Coleoptera</taxon>
        <taxon>Polyphaga</taxon>
        <taxon>Elateriformia</taxon>
        <taxon>Buprestoidea</taxon>
        <taxon>Buprestidae</taxon>
        <taxon>Agrilinae</taxon>
        <taxon>Agrilus</taxon>
    </lineage>
</organism>
<dbReference type="OrthoDB" id="7456782at2759"/>
<reference evidence="2" key="1">
    <citation type="submission" date="2025-08" db="UniProtKB">
        <authorList>
            <consortium name="RefSeq"/>
        </authorList>
    </citation>
    <scope>IDENTIFICATION</scope>
    <source>
        <tissue evidence="2">Entire body</tissue>
    </source>
</reference>
<dbReference type="InParanoid" id="A0A1W4X6X0"/>
<evidence type="ECO:0000313" key="1">
    <source>
        <dbReference type="Proteomes" id="UP000192223"/>
    </source>
</evidence>
<dbReference type="Proteomes" id="UP000192223">
    <property type="component" value="Unplaced"/>
</dbReference>
<dbReference type="KEGG" id="apln:108741472"/>
<dbReference type="InterPro" id="IPR011011">
    <property type="entry name" value="Znf_FYVE_PHD"/>
</dbReference>
<name>A0A1W4X6X0_AGRPL</name>
<dbReference type="RefSeq" id="XP_018331794.2">
    <property type="nucleotide sequence ID" value="XM_018476292.2"/>
</dbReference>
<evidence type="ECO:0000313" key="2">
    <source>
        <dbReference type="RefSeq" id="XP_018331794.2"/>
    </source>
</evidence>
<dbReference type="AlphaFoldDB" id="A0A1W4X6X0"/>
<protein>
    <submittedName>
        <fullName evidence="2">Uncharacterized protein LOC108741472</fullName>
    </submittedName>
</protein>
<accession>A0A1W4X6X0</accession>
<keyword evidence="1" id="KW-1185">Reference proteome</keyword>
<gene>
    <name evidence="2" type="primary">LOC108741472</name>
</gene>
<sequence>MYELAETTNIPLEDTSNMQYHQQIGPIPVPIAGPSTQQLDDLMSLLGTNDFQASETQQQIIRSVTPDNNDTTVQTTDTLAVPIEVISPVPKGHYVSGQGKRKPKKQQTSLVLTSTPNMKEIKAKNEPKAPPEKKRRKVIKAIFQEDSEEENLPNYAQDDKRICAFINCNDIYSRSKLGEDWLWCLKCSHWAHASCADVSKRTKRFICELCL</sequence>
<proteinExistence type="predicted"/>
<dbReference type="SUPFAM" id="SSF57903">
    <property type="entry name" value="FYVE/PHD zinc finger"/>
    <property type="match status" value="1"/>
</dbReference>
<dbReference type="GeneID" id="108741472"/>